<keyword evidence="5" id="KW-1185">Reference proteome</keyword>
<dbReference type="GO" id="GO:0016881">
    <property type="term" value="F:acid-amino acid ligase activity"/>
    <property type="evidence" value="ECO:0007669"/>
    <property type="project" value="TreeGrafter"/>
</dbReference>
<proteinExistence type="predicted"/>
<protein>
    <submittedName>
        <fullName evidence="4">GH3 auxin-responsive promoter</fullName>
    </submittedName>
</protein>
<name>A0A517PFI4_9PLAN</name>
<dbReference type="RefSeq" id="WP_165700910.1">
    <property type="nucleotide sequence ID" value="NZ_CP036265.1"/>
</dbReference>
<dbReference type="KEGG" id="acaf:CA12_42720"/>
<feature type="compositionally biased region" description="Pro residues" evidence="1">
    <location>
        <begin position="1"/>
        <end position="10"/>
    </location>
</feature>
<dbReference type="PANTHER" id="PTHR31901:SF9">
    <property type="entry name" value="GH3 DOMAIN-CONTAINING PROTEIN"/>
    <property type="match status" value="1"/>
</dbReference>
<dbReference type="Proteomes" id="UP000318741">
    <property type="component" value="Chromosome"/>
</dbReference>
<evidence type="ECO:0000313" key="5">
    <source>
        <dbReference type="Proteomes" id="UP000318741"/>
    </source>
</evidence>
<evidence type="ECO:0000313" key="4">
    <source>
        <dbReference type="EMBL" id="QDT18132.1"/>
    </source>
</evidence>
<dbReference type="Pfam" id="PF23572">
    <property type="entry name" value="GH3_C"/>
    <property type="match status" value="1"/>
</dbReference>
<dbReference type="PANTHER" id="PTHR31901">
    <property type="entry name" value="GH3 DOMAIN-CONTAINING PROTEIN"/>
    <property type="match status" value="1"/>
</dbReference>
<dbReference type="AlphaFoldDB" id="A0A517PFI4"/>
<gene>
    <name evidence="4" type="ORF">CA12_42720</name>
</gene>
<dbReference type="InterPro" id="IPR055377">
    <property type="entry name" value="GH3_M"/>
</dbReference>
<dbReference type="Pfam" id="PF03321">
    <property type="entry name" value="GH3"/>
    <property type="match status" value="1"/>
</dbReference>
<feature type="domain" description="GH3 C-terminal" evidence="3">
    <location>
        <begin position="518"/>
        <end position="625"/>
    </location>
</feature>
<dbReference type="InterPro" id="IPR055378">
    <property type="entry name" value="GH3_C"/>
</dbReference>
<evidence type="ECO:0000259" key="3">
    <source>
        <dbReference type="Pfam" id="PF23572"/>
    </source>
</evidence>
<dbReference type="InterPro" id="IPR004993">
    <property type="entry name" value="GH3"/>
</dbReference>
<feature type="region of interest" description="Disordered" evidence="1">
    <location>
        <begin position="1"/>
        <end position="36"/>
    </location>
</feature>
<dbReference type="EMBL" id="CP036265">
    <property type="protein sequence ID" value="QDT18132.1"/>
    <property type="molecule type" value="Genomic_DNA"/>
</dbReference>
<dbReference type="GO" id="GO:0005737">
    <property type="term" value="C:cytoplasm"/>
    <property type="evidence" value="ECO:0007669"/>
    <property type="project" value="TreeGrafter"/>
</dbReference>
<organism evidence="4 5">
    <name type="scientific">Alienimonas californiensis</name>
    <dbReference type="NCBI Taxonomy" id="2527989"/>
    <lineage>
        <taxon>Bacteria</taxon>
        <taxon>Pseudomonadati</taxon>
        <taxon>Planctomycetota</taxon>
        <taxon>Planctomycetia</taxon>
        <taxon>Planctomycetales</taxon>
        <taxon>Planctomycetaceae</taxon>
        <taxon>Alienimonas</taxon>
    </lineage>
</organism>
<feature type="domain" description="GH3 middle" evidence="2">
    <location>
        <begin position="418"/>
        <end position="475"/>
    </location>
</feature>
<reference evidence="4 5" key="1">
    <citation type="submission" date="2019-02" db="EMBL/GenBank/DDBJ databases">
        <title>Deep-cultivation of Planctomycetes and their phenomic and genomic characterization uncovers novel biology.</title>
        <authorList>
            <person name="Wiegand S."/>
            <person name="Jogler M."/>
            <person name="Boedeker C."/>
            <person name="Pinto D."/>
            <person name="Vollmers J."/>
            <person name="Rivas-Marin E."/>
            <person name="Kohn T."/>
            <person name="Peeters S.H."/>
            <person name="Heuer A."/>
            <person name="Rast P."/>
            <person name="Oberbeckmann S."/>
            <person name="Bunk B."/>
            <person name="Jeske O."/>
            <person name="Meyerdierks A."/>
            <person name="Storesund J.E."/>
            <person name="Kallscheuer N."/>
            <person name="Luecker S."/>
            <person name="Lage O.M."/>
            <person name="Pohl T."/>
            <person name="Merkel B.J."/>
            <person name="Hornburger P."/>
            <person name="Mueller R.-W."/>
            <person name="Bruemmer F."/>
            <person name="Labrenz M."/>
            <person name="Spormann A.M."/>
            <person name="Op den Camp H."/>
            <person name="Overmann J."/>
            <person name="Amann R."/>
            <person name="Jetten M.S.M."/>
            <person name="Mascher T."/>
            <person name="Medema M.H."/>
            <person name="Devos D.P."/>
            <person name="Kaster A.-K."/>
            <person name="Ovreas L."/>
            <person name="Rohde M."/>
            <person name="Galperin M.Y."/>
            <person name="Jogler C."/>
        </authorList>
    </citation>
    <scope>NUCLEOTIDE SEQUENCE [LARGE SCALE GENOMIC DNA]</scope>
    <source>
        <strain evidence="4 5">CA12</strain>
    </source>
</reference>
<dbReference type="Pfam" id="PF23571">
    <property type="entry name" value="GH3_M"/>
    <property type="match status" value="1"/>
</dbReference>
<sequence length="643" mass="69839">MPVEPPPPALRPFVPTNEANTVRDETPPASAPPLRPRRHVVGERFTLGQRIVERVLFKRSASVTADLHAAGRDVRGTQLELLGSLIRRARRSDFGRDRDLASIRERDRKLLVRELRSRVPVMNYADHRPYIEATLAGRARALFRPGERIAMFALTSGTTDARKFLPVPRRAVQNHRRGWFVWGLSTFLPDPPALLRGKLALAGDPAEEHSPGGTPCGSISGLLAQLQPGTMKRTYVAPPEAGFLRREASPAGAAARLTEAKYYLQWRFGVHCDVSSFVTPNPASHLNFARWGAAHAELLIDHTARGGLPEDLFAPGGALAGVDLPGSVRRAARRHLPADPARAQALRAIARNAGGLRPADVWANLNIIGCWTGGTLGHYLPLLREFYGDARIRDIGLIASEGRTTIPMQDGTPAGLLDVRGAFFEFVPEERIDQPDPPVLLADELTPGRNYYVLMTTPGGLWRYDIRDVVRCEGYAPPTGSARELKRSAGPGTPSLSFLSKGRNFSSVTGEKLTEYQAAAAVSGALESLGRRLNAYALAPVFHAGSPRYELFAAAGEAPPPAVAAEIDRRLRSLNCEYDAKRASGRLGALAVRPLPAGAWEAWDARRLALTGGVAEQYKRPVLIGDLAFADDIDPPARRSIAG</sequence>
<evidence type="ECO:0000256" key="1">
    <source>
        <dbReference type="SAM" id="MobiDB-lite"/>
    </source>
</evidence>
<evidence type="ECO:0000259" key="2">
    <source>
        <dbReference type="Pfam" id="PF23571"/>
    </source>
</evidence>
<accession>A0A517PFI4</accession>